<evidence type="ECO:0000313" key="3">
    <source>
        <dbReference type="Proteomes" id="UP000054564"/>
    </source>
</evidence>
<sequence>MARHNQLFALVGMILLIIVHGIDSCGIWGSHKSKTVLKKIEVQQDHPPQFMTLDAQQQQRLPRPEAHQQHQQAMKREAQYPPMINSQNPNIRMEGARRSIRLEADDQHPVSNSHSRYVIQCSSCVKYMQIIYCTHSTPCNRGGLHNCKLPVAANCPCGFETKLPHPVSHPDFIHNCKKCYIKPVPNLN</sequence>
<dbReference type="AlphaFoldDB" id="A0A0L0VG80"/>
<evidence type="ECO:0000256" key="1">
    <source>
        <dbReference type="SAM" id="SignalP"/>
    </source>
</evidence>
<feature type="chain" id="PRO_5005550110" evidence="1">
    <location>
        <begin position="25"/>
        <end position="188"/>
    </location>
</feature>
<feature type="signal peptide" evidence="1">
    <location>
        <begin position="1"/>
        <end position="24"/>
    </location>
</feature>
<accession>A0A0L0VG80</accession>
<dbReference type="EMBL" id="AJIL01000059">
    <property type="protein sequence ID" value="KNE98211.1"/>
    <property type="molecule type" value="Genomic_DNA"/>
</dbReference>
<comment type="caution">
    <text evidence="2">The sequence shown here is derived from an EMBL/GenBank/DDBJ whole genome shotgun (WGS) entry which is preliminary data.</text>
</comment>
<proteinExistence type="predicted"/>
<name>A0A0L0VG80_9BASI</name>
<protein>
    <submittedName>
        <fullName evidence="2">Uncharacterized protein</fullName>
    </submittedName>
</protein>
<dbReference type="Proteomes" id="UP000054564">
    <property type="component" value="Unassembled WGS sequence"/>
</dbReference>
<organism evidence="2 3">
    <name type="scientific">Puccinia striiformis f. sp. tritici PST-78</name>
    <dbReference type="NCBI Taxonomy" id="1165861"/>
    <lineage>
        <taxon>Eukaryota</taxon>
        <taxon>Fungi</taxon>
        <taxon>Dikarya</taxon>
        <taxon>Basidiomycota</taxon>
        <taxon>Pucciniomycotina</taxon>
        <taxon>Pucciniomycetes</taxon>
        <taxon>Pucciniales</taxon>
        <taxon>Pucciniaceae</taxon>
        <taxon>Puccinia</taxon>
    </lineage>
</organism>
<keyword evidence="1" id="KW-0732">Signal</keyword>
<evidence type="ECO:0000313" key="2">
    <source>
        <dbReference type="EMBL" id="KNE98211.1"/>
    </source>
</evidence>
<gene>
    <name evidence="2" type="ORF">PSTG_08479</name>
</gene>
<keyword evidence="3" id="KW-1185">Reference proteome</keyword>
<reference evidence="3" key="1">
    <citation type="submission" date="2014-03" db="EMBL/GenBank/DDBJ databases">
        <title>The Genome Sequence of Puccinia striiformis f. sp. tritici PST-78.</title>
        <authorList>
            <consortium name="The Broad Institute Genome Sequencing Platform"/>
            <person name="Cuomo C."/>
            <person name="Hulbert S."/>
            <person name="Chen X."/>
            <person name="Walker B."/>
            <person name="Young S.K."/>
            <person name="Zeng Q."/>
            <person name="Gargeya S."/>
            <person name="Fitzgerald M."/>
            <person name="Haas B."/>
            <person name="Abouelleil A."/>
            <person name="Alvarado L."/>
            <person name="Arachchi H.M."/>
            <person name="Berlin A.M."/>
            <person name="Chapman S.B."/>
            <person name="Goldberg J."/>
            <person name="Griggs A."/>
            <person name="Gujja S."/>
            <person name="Hansen M."/>
            <person name="Howarth C."/>
            <person name="Imamovic A."/>
            <person name="Larimer J."/>
            <person name="McCowan C."/>
            <person name="Montmayeur A."/>
            <person name="Murphy C."/>
            <person name="Neiman D."/>
            <person name="Pearson M."/>
            <person name="Priest M."/>
            <person name="Roberts A."/>
            <person name="Saif S."/>
            <person name="Shea T."/>
            <person name="Sisk P."/>
            <person name="Sykes S."/>
            <person name="Wortman J."/>
            <person name="Nusbaum C."/>
            <person name="Birren B."/>
        </authorList>
    </citation>
    <scope>NUCLEOTIDE SEQUENCE [LARGE SCALE GENOMIC DNA]</scope>
    <source>
        <strain evidence="3">race PST-78</strain>
    </source>
</reference>